<feature type="transmembrane region" description="Helical" evidence="5">
    <location>
        <begin position="6"/>
        <end position="24"/>
    </location>
</feature>
<dbReference type="PROSITE" id="PS51764">
    <property type="entry name" value="GH26"/>
    <property type="match status" value="1"/>
</dbReference>
<feature type="active site" description="Nucleophile" evidence="4">
    <location>
        <position position="496"/>
    </location>
</feature>
<protein>
    <submittedName>
        <fullName evidence="7">Beta-mannanase</fullName>
    </submittedName>
</protein>
<keyword evidence="8" id="KW-1185">Reference proteome</keyword>
<keyword evidence="3 4" id="KW-0326">Glycosidase</keyword>
<dbReference type="AlphaFoldDB" id="A0A1H8NZ20"/>
<evidence type="ECO:0000256" key="1">
    <source>
        <dbReference type="ARBA" id="ARBA00007754"/>
    </source>
</evidence>
<feature type="active site" description="Proton donor" evidence="4">
    <location>
        <position position="392"/>
    </location>
</feature>
<dbReference type="PANTHER" id="PTHR40079:SF4">
    <property type="entry name" value="GH26 DOMAIN-CONTAINING PROTEIN-RELATED"/>
    <property type="match status" value="1"/>
</dbReference>
<gene>
    <name evidence="7" type="ORF">SAMN05192574_107161</name>
</gene>
<dbReference type="GO" id="GO:0016985">
    <property type="term" value="F:mannan endo-1,4-beta-mannosidase activity"/>
    <property type="evidence" value="ECO:0007669"/>
    <property type="project" value="InterPro"/>
</dbReference>
<keyword evidence="2 4" id="KW-0378">Hydrolase</keyword>
<dbReference type="GO" id="GO:0006080">
    <property type="term" value="P:substituted mannan metabolic process"/>
    <property type="evidence" value="ECO:0007669"/>
    <property type="project" value="InterPro"/>
</dbReference>
<organism evidence="7 8">
    <name type="scientific">Mucilaginibacter gossypiicola</name>
    <dbReference type="NCBI Taxonomy" id="551995"/>
    <lineage>
        <taxon>Bacteria</taxon>
        <taxon>Pseudomonadati</taxon>
        <taxon>Bacteroidota</taxon>
        <taxon>Sphingobacteriia</taxon>
        <taxon>Sphingobacteriales</taxon>
        <taxon>Sphingobacteriaceae</taxon>
        <taxon>Mucilaginibacter</taxon>
    </lineage>
</organism>
<dbReference type="InterPro" id="IPR017853">
    <property type="entry name" value="GH"/>
</dbReference>
<comment type="similarity">
    <text evidence="1 4">Belongs to the glycosyl hydrolase 26 family.</text>
</comment>
<accession>A0A1H8NZ20</accession>
<name>A0A1H8NZ20_9SPHI</name>
<keyword evidence="5" id="KW-0812">Transmembrane</keyword>
<keyword evidence="5" id="KW-0472">Membrane</keyword>
<keyword evidence="5" id="KW-1133">Transmembrane helix</keyword>
<dbReference type="Proteomes" id="UP000198942">
    <property type="component" value="Unassembled WGS sequence"/>
</dbReference>
<proteinExistence type="inferred from homology"/>
<evidence type="ECO:0000256" key="2">
    <source>
        <dbReference type="ARBA" id="ARBA00022801"/>
    </source>
</evidence>
<dbReference type="RefSeq" id="WP_091214402.1">
    <property type="nucleotide sequence ID" value="NZ_FOCL01000007.1"/>
</dbReference>
<evidence type="ECO:0000313" key="8">
    <source>
        <dbReference type="Proteomes" id="UP000198942"/>
    </source>
</evidence>
<evidence type="ECO:0000256" key="5">
    <source>
        <dbReference type="SAM" id="Phobius"/>
    </source>
</evidence>
<dbReference type="OrthoDB" id="9816550at2"/>
<dbReference type="STRING" id="551995.SAMN05192574_107161"/>
<evidence type="ECO:0000256" key="4">
    <source>
        <dbReference type="PROSITE-ProRule" id="PRU01100"/>
    </source>
</evidence>
<dbReference type="InterPro" id="IPR022790">
    <property type="entry name" value="GH26_dom"/>
</dbReference>
<feature type="domain" description="GH26" evidence="6">
    <location>
        <begin position="223"/>
        <end position="551"/>
    </location>
</feature>
<dbReference type="PANTHER" id="PTHR40079">
    <property type="entry name" value="MANNAN ENDO-1,4-BETA-MANNOSIDASE E-RELATED"/>
    <property type="match status" value="1"/>
</dbReference>
<dbReference type="InterPro" id="IPR000805">
    <property type="entry name" value="Glyco_hydro_26"/>
</dbReference>
<sequence>MKKTSSKVYIAVGLGILFSAILLLNMRFSFKSYLVNSYYRSNEQVLAAFDPTNLNKSLPVKAISCYRGVLTNTALWSNYGDLEAALTKGDVLITLETWLKGPDYTNNVLTEVLKGRFDNQFNKLAAMVAKSNHKVFIRWNPDMEVPAGVYPWQFKSPNDYINSFNYFSKKIKNHAPAVQIVWGPSGYPGDTEYWPGNKTVDYASITLGSWSELTTNFYPHDQTTAAMLKHKLHRLRFIGKPVLIIGSDKGKTDFQYSWLNEQKNLVTTYSSTIYSKSNYIDSIKAKPNRTSLKIGVFDPNKRLLNQPEINVEHIFTDWGELERGDFEKKFTEAINRHHEVIVTMEPWRDITGKPDTAVLESILKGRYNEQIKKLFAIISATNTTVYLRWMHEMEIPIHRYAWQSQEPVTYINAFRYFMQFNGGPGKNVKKVWGPAGDRGSADFWPGSDVVDFISIAIYGLPDKNITDPEKQEAFSTIFNRKYFRMRFLDKPLFVTEFGVKGSESFQDKWLIDAAKTINANPHVFGVCYFNLYDNPKAWGNIKAPDWSISQQSMIKFCNLLKK</sequence>
<dbReference type="EMBL" id="FOCL01000007">
    <property type="protein sequence ID" value="SEO34847.1"/>
    <property type="molecule type" value="Genomic_DNA"/>
</dbReference>
<dbReference type="Gene3D" id="3.20.20.80">
    <property type="entry name" value="Glycosidases"/>
    <property type="match status" value="2"/>
</dbReference>
<dbReference type="SUPFAM" id="SSF51445">
    <property type="entry name" value="(Trans)glycosidases"/>
    <property type="match status" value="2"/>
</dbReference>
<evidence type="ECO:0000313" key="7">
    <source>
        <dbReference type="EMBL" id="SEO34847.1"/>
    </source>
</evidence>
<evidence type="ECO:0000256" key="3">
    <source>
        <dbReference type="ARBA" id="ARBA00023295"/>
    </source>
</evidence>
<evidence type="ECO:0000259" key="6">
    <source>
        <dbReference type="PROSITE" id="PS51764"/>
    </source>
</evidence>
<reference evidence="8" key="1">
    <citation type="submission" date="2016-10" db="EMBL/GenBank/DDBJ databases">
        <authorList>
            <person name="Varghese N."/>
            <person name="Submissions S."/>
        </authorList>
    </citation>
    <scope>NUCLEOTIDE SEQUENCE [LARGE SCALE GENOMIC DNA]</scope>
    <source>
        <strain evidence="8">Gh-48</strain>
    </source>
</reference>